<dbReference type="InterPro" id="IPR023213">
    <property type="entry name" value="CAT-like_dom_sf"/>
</dbReference>
<reference evidence="2" key="1">
    <citation type="submission" date="2020-09" db="EMBL/GenBank/DDBJ databases">
        <title>Genome-Enabled Discovery of Anthraquinone Biosynthesis in Senna tora.</title>
        <authorList>
            <person name="Kang S.-H."/>
            <person name="Pandey R.P."/>
            <person name="Lee C.-M."/>
            <person name="Sim J.-S."/>
            <person name="Jeong J.-T."/>
            <person name="Choi B.-S."/>
            <person name="Jung M."/>
            <person name="Ginzburg D."/>
            <person name="Zhao K."/>
            <person name="Won S.Y."/>
            <person name="Oh T.-J."/>
            <person name="Yu Y."/>
            <person name="Kim N.-H."/>
            <person name="Lee O.R."/>
            <person name="Lee T.-H."/>
            <person name="Bashyal P."/>
            <person name="Kim T.-S."/>
            <person name="Lee W.-H."/>
            <person name="Kawkins C."/>
            <person name="Kim C.-K."/>
            <person name="Kim J.S."/>
            <person name="Ahn B.O."/>
            <person name="Rhee S.Y."/>
            <person name="Sohng J.K."/>
        </authorList>
    </citation>
    <scope>NUCLEOTIDE SEQUENCE</scope>
    <source>
        <tissue evidence="2">Leaf</tissue>
    </source>
</reference>
<dbReference type="Gene3D" id="3.30.559.10">
    <property type="entry name" value="Chloramphenicol acetyltransferase-like domain"/>
    <property type="match status" value="1"/>
</dbReference>
<comment type="caution">
    <text evidence="2">The sequence shown here is derived from an EMBL/GenBank/DDBJ whole genome shotgun (WGS) entry which is preliminary data.</text>
</comment>
<name>A0A834XAM4_9FABA</name>
<dbReference type="GO" id="GO:0016740">
    <property type="term" value="F:transferase activity"/>
    <property type="evidence" value="ECO:0007669"/>
    <property type="project" value="UniProtKB-KW"/>
</dbReference>
<dbReference type="PANTHER" id="PTHR31896">
    <property type="entry name" value="FAMILY REGULATORY PROTEIN, PUTATIVE (AFU_ORTHOLOGUE AFUA_3G14730)-RELATED"/>
    <property type="match status" value="1"/>
</dbReference>
<accession>A0A834XAM4</accession>
<keyword evidence="1 2" id="KW-0808">Transferase</keyword>
<evidence type="ECO:0000313" key="2">
    <source>
        <dbReference type="EMBL" id="KAF7841420.1"/>
    </source>
</evidence>
<dbReference type="Proteomes" id="UP000634136">
    <property type="component" value="Unassembled WGS sequence"/>
</dbReference>
<dbReference type="EMBL" id="JAAIUW010000002">
    <property type="protein sequence ID" value="KAF7841420.1"/>
    <property type="molecule type" value="Genomic_DNA"/>
</dbReference>
<gene>
    <name evidence="2" type="ORF">G2W53_003718</name>
</gene>
<dbReference type="Pfam" id="PF02458">
    <property type="entry name" value="Transferase"/>
    <property type="match status" value="1"/>
</dbReference>
<evidence type="ECO:0000313" key="3">
    <source>
        <dbReference type="Proteomes" id="UP000634136"/>
    </source>
</evidence>
<protein>
    <submittedName>
        <fullName evidence="2">Putative acetyltransferase</fullName>
    </submittedName>
</protein>
<organism evidence="2 3">
    <name type="scientific">Senna tora</name>
    <dbReference type="NCBI Taxonomy" id="362788"/>
    <lineage>
        <taxon>Eukaryota</taxon>
        <taxon>Viridiplantae</taxon>
        <taxon>Streptophyta</taxon>
        <taxon>Embryophyta</taxon>
        <taxon>Tracheophyta</taxon>
        <taxon>Spermatophyta</taxon>
        <taxon>Magnoliopsida</taxon>
        <taxon>eudicotyledons</taxon>
        <taxon>Gunneridae</taxon>
        <taxon>Pentapetalae</taxon>
        <taxon>rosids</taxon>
        <taxon>fabids</taxon>
        <taxon>Fabales</taxon>
        <taxon>Fabaceae</taxon>
        <taxon>Caesalpinioideae</taxon>
        <taxon>Cassia clade</taxon>
        <taxon>Senna</taxon>
    </lineage>
</organism>
<dbReference type="OrthoDB" id="1422977at2759"/>
<dbReference type="PANTHER" id="PTHR31896:SF43">
    <property type="entry name" value="PROTEIN ENHANCED PSEUDOMONAS SUSCEPTIBILITY 1"/>
    <property type="match status" value="1"/>
</dbReference>
<evidence type="ECO:0000256" key="1">
    <source>
        <dbReference type="ARBA" id="ARBA00022679"/>
    </source>
</evidence>
<keyword evidence="3" id="KW-1185">Reference proteome</keyword>
<sequence>METLIHASTFSSNNITHLTPWDLQIPVLAYIQRGLLFPNPKSPNIINNNNKNNIVEHLKHSLSRALNSFPLLARRLAFQQHLDDHTFSISILCNNVGALFVHAITEDTTVLDILCPTYIPPFVQLFFQLITNDEPTSKLLLEVQVTELVDSYFVACSINHCAVDGTSFWHFINYWAEISRGIDSVTQSPRSLYLNVGFPVKLIHPFVFQVISSKCKTVTTSPLLQSRGSCQKT</sequence>
<proteinExistence type="predicted"/>
<dbReference type="InterPro" id="IPR051283">
    <property type="entry name" value="Sec_Metabolite_Acyltrans"/>
</dbReference>
<dbReference type="AlphaFoldDB" id="A0A834XAM4"/>